<evidence type="ECO:0000256" key="4">
    <source>
        <dbReference type="SAM" id="Phobius"/>
    </source>
</evidence>
<dbReference type="Pfam" id="PF07963">
    <property type="entry name" value="N_methyl"/>
    <property type="match status" value="1"/>
</dbReference>
<organism evidence="5 6">
    <name type="scientific">Vibrio marisflavi CECT 7928</name>
    <dbReference type="NCBI Taxonomy" id="634439"/>
    <lineage>
        <taxon>Bacteria</taxon>
        <taxon>Pseudomonadati</taxon>
        <taxon>Pseudomonadota</taxon>
        <taxon>Gammaproteobacteria</taxon>
        <taxon>Vibrionales</taxon>
        <taxon>Vibrionaceae</taxon>
        <taxon>Vibrio</taxon>
    </lineage>
</organism>
<dbReference type="RefSeq" id="WP_237360928.1">
    <property type="nucleotide sequence ID" value="NZ_CAKLDM010000002.1"/>
</dbReference>
<keyword evidence="6" id="KW-1185">Reference proteome</keyword>
<dbReference type="Pfam" id="PF00114">
    <property type="entry name" value="Pilin"/>
    <property type="match status" value="1"/>
</dbReference>
<evidence type="ECO:0000313" key="6">
    <source>
        <dbReference type="Proteomes" id="UP000838748"/>
    </source>
</evidence>
<accession>A0ABN8E159</accession>
<evidence type="ECO:0000256" key="2">
    <source>
        <dbReference type="ARBA" id="ARBA00011156"/>
    </source>
</evidence>
<keyword evidence="4" id="KW-0812">Transmembrane</keyword>
<dbReference type="InterPro" id="IPR001082">
    <property type="entry name" value="Pilin"/>
</dbReference>
<name>A0ABN8E159_9VIBR</name>
<sequence length="134" mass="14117">MHNSIYKPQIGFTLIELMIVVAIVGVLSSIALPAYQDYVKKTEVASAVATMNALIAPAEIYYQETGELDDSTDLSDIGIASDSSQLGTISIADSQLILTFSKYENSAITLTRSDSTGWSCAASGEAANLVSGCL</sequence>
<proteinExistence type="inferred from homology"/>
<dbReference type="Gene3D" id="3.30.700.10">
    <property type="entry name" value="Glycoprotein, Type 4 Pilin"/>
    <property type="match status" value="1"/>
</dbReference>
<dbReference type="Proteomes" id="UP000838748">
    <property type="component" value="Unassembled WGS sequence"/>
</dbReference>
<dbReference type="InterPro" id="IPR000983">
    <property type="entry name" value="Bac_GSPG_pilin"/>
</dbReference>
<dbReference type="PRINTS" id="PR00813">
    <property type="entry name" value="BCTERIALGSPG"/>
</dbReference>
<protein>
    <submittedName>
        <fullName evidence="5">Fimbrial protein</fullName>
    </submittedName>
</protein>
<dbReference type="PANTHER" id="PTHR30093">
    <property type="entry name" value="GENERAL SECRETION PATHWAY PROTEIN G"/>
    <property type="match status" value="1"/>
</dbReference>
<dbReference type="InterPro" id="IPR045584">
    <property type="entry name" value="Pilin-like"/>
</dbReference>
<keyword evidence="4" id="KW-1133">Transmembrane helix</keyword>
<keyword evidence="3" id="KW-0488">Methylation</keyword>
<comment type="caution">
    <text evidence="5">The sequence shown here is derived from an EMBL/GenBank/DDBJ whole genome shotgun (WGS) entry which is preliminary data.</text>
</comment>
<keyword evidence="4" id="KW-0472">Membrane</keyword>
<dbReference type="SUPFAM" id="SSF54523">
    <property type="entry name" value="Pili subunits"/>
    <property type="match status" value="1"/>
</dbReference>
<dbReference type="NCBIfam" id="TIGR02532">
    <property type="entry name" value="IV_pilin_GFxxxE"/>
    <property type="match status" value="1"/>
</dbReference>
<dbReference type="EMBL" id="CAKLDM010000002">
    <property type="protein sequence ID" value="CAH0538670.1"/>
    <property type="molecule type" value="Genomic_DNA"/>
</dbReference>
<comment type="subunit">
    <text evidence="2">The pili are polar flexible filaments of about 5.4 nanometers diameter and 2.5 micrometers average length; they consist of only a single polypeptide chain arranged in a helical configuration of five subunits per turn in the assembled pilus.</text>
</comment>
<evidence type="ECO:0000256" key="1">
    <source>
        <dbReference type="ARBA" id="ARBA00005233"/>
    </source>
</evidence>
<comment type="similarity">
    <text evidence="1">Belongs to the N-Me-Phe pilin family.</text>
</comment>
<evidence type="ECO:0000256" key="3">
    <source>
        <dbReference type="ARBA" id="ARBA00022481"/>
    </source>
</evidence>
<reference evidence="5" key="1">
    <citation type="submission" date="2021-11" db="EMBL/GenBank/DDBJ databases">
        <authorList>
            <person name="Rodrigo-Torres L."/>
            <person name="Arahal R. D."/>
            <person name="Lucena T."/>
        </authorList>
    </citation>
    <scope>NUCLEOTIDE SEQUENCE</scope>
    <source>
        <strain evidence="5">CECT 7928</strain>
    </source>
</reference>
<gene>
    <name evidence="5" type="primary">pilA</name>
    <name evidence="5" type="ORF">VMF7928_01576</name>
</gene>
<evidence type="ECO:0000313" key="5">
    <source>
        <dbReference type="EMBL" id="CAH0538670.1"/>
    </source>
</evidence>
<dbReference type="PANTHER" id="PTHR30093:SF34">
    <property type="entry name" value="PREPILIN PEPTIDASE-DEPENDENT PROTEIN D"/>
    <property type="match status" value="1"/>
</dbReference>
<feature type="transmembrane region" description="Helical" evidence="4">
    <location>
        <begin position="12"/>
        <end position="35"/>
    </location>
</feature>
<dbReference type="InterPro" id="IPR012902">
    <property type="entry name" value="N_methyl_site"/>
</dbReference>